<dbReference type="Gene3D" id="3.10.150.10">
    <property type="entry name" value="DNA Polymerase III, subunit A, domain 2"/>
    <property type="match status" value="1"/>
</dbReference>
<protein>
    <submittedName>
        <fullName evidence="1">Uncharacterized protein</fullName>
    </submittedName>
</protein>
<proteinExistence type="predicted"/>
<dbReference type="EMBL" id="LAZR01022152">
    <property type="protein sequence ID" value="KKL82865.1"/>
    <property type="molecule type" value="Genomic_DNA"/>
</dbReference>
<reference evidence="1" key="1">
    <citation type="journal article" date="2015" name="Nature">
        <title>Complex archaea that bridge the gap between prokaryotes and eukaryotes.</title>
        <authorList>
            <person name="Spang A."/>
            <person name="Saw J.H."/>
            <person name="Jorgensen S.L."/>
            <person name="Zaremba-Niedzwiedzka K."/>
            <person name="Martijn J."/>
            <person name="Lind A.E."/>
            <person name="van Eijk R."/>
            <person name="Schleper C."/>
            <person name="Guy L."/>
            <person name="Ettema T.J."/>
        </authorList>
    </citation>
    <scope>NUCLEOTIDE SEQUENCE</scope>
</reference>
<evidence type="ECO:0000313" key="1">
    <source>
        <dbReference type="EMBL" id="KKL82865.1"/>
    </source>
</evidence>
<dbReference type="AlphaFoldDB" id="A0A0F9HME5"/>
<gene>
    <name evidence="1" type="ORF">LCGC14_1980480</name>
</gene>
<organism evidence="1">
    <name type="scientific">marine sediment metagenome</name>
    <dbReference type="NCBI Taxonomy" id="412755"/>
    <lineage>
        <taxon>unclassified sequences</taxon>
        <taxon>metagenomes</taxon>
        <taxon>ecological metagenomes</taxon>
    </lineage>
</organism>
<comment type="caution">
    <text evidence="1">The sequence shown here is derived from an EMBL/GenBank/DDBJ whole genome shotgun (WGS) entry which is preliminary data.</text>
</comment>
<sequence length="426" mass="47890">MKFTVNAGVFAESLLPNIEVATKNIEKDFYGAEKITFHAEKDKLTAFSHGGKMALILSISNDTVNELSYDCKGEGKATILAINFDKTLKAIPPSAKLDVDATTSKMILSYIDATTKDKHKERQTIVFEDEEVKPPVLAKKFKQEVKINREMFIGGLNKVKFAIGWAQTMPYYMVELFEIEEGKARFAAGTGARFAVLDIEGKCIEGLKEKQTFYFPKDSIDNMIKVLSTSSSTDVSIKYAPSNSKSQKTPDQIIIDFEEGKNLILLGLDSSINYPALDNVINFDYPHRISSELDDWKYVVAGIDATYSPDIKAENDIHNTDVTARFDKEYFLVETRSKMEAERTVKFGDIVETSDTGDSPSFRCGTNYLKEIYDAGGKIGKIIIQFEDKSNDGKKLRPVFVEFQEKENDSKGTTEKFKMFFAVSKR</sequence>
<dbReference type="InterPro" id="IPR046938">
    <property type="entry name" value="DNA_clamp_sf"/>
</dbReference>
<accession>A0A0F9HME5</accession>
<dbReference type="SUPFAM" id="SSF55979">
    <property type="entry name" value="DNA clamp"/>
    <property type="match status" value="1"/>
</dbReference>
<dbReference type="Gene3D" id="3.70.10.10">
    <property type="match status" value="1"/>
</dbReference>
<name>A0A0F9HME5_9ZZZZ</name>